<reference evidence="1" key="2">
    <citation type="submission" date="2020-11" db="EMBL/GenBank/DDBJ databases">
        <authorList>
            <person name="McCartney M.A."/>
            <person name="Auch B."/>
            <person name="Kono T."/>
            <person name="Mallez S."/>
            <person name="Becker A."/>
            <person name="Gohl D.M."/>
            <person name="Silverstein K.A.T."/>
            <person name="Koren S."/>
            <person name="Bechman K.B."/>
            <person name="Herman A."/>
            <person name="Abrahante J.E."/>
            <person name="Garbe J."/>
        </authorList>
    </citation>
    <scope>NUCLEOTIDE SEQUENCE</scope>
    <source>
        <strain evidence="1">Duluth1</strain>
        <tissue evidence="1">Whole animal</tissue>
    </source>
</reference>
<reference evidence="1" key="1">
    <citation type="journal article" date="2019" name="bioRxiv">
        <title>The Genome of the Zebra Mussel, Dreissena polymorpha: A Resource for Invasive Species Research.</title>
        <authorList>
            <person name="McCartney M.A."/>
            <person name="Auch B."/>
            <person name="Kono T."/>
            <person name="Mallez S."/>
            <person name="Zhang Y."/>
            <person name="Obille A."/>
            <person name="Becker A."/>
            <person name="Abrahante J.E."/>
            <person name="Garbe J."/>
            <person name="Badalamenti J.P."/>
            <person name="Herman A."/>
            <person name="Mangelson H."/>
            <person name="Liachko I."/>
            <person name="Sullivan S."/>
            <person name="Sone E.D."/>
            <person name="Koren S."/>
            <person name="Silverstein K.A.T."/>
            <person name="Beckman K.B."/>
            <person name="Gohl D.M."/>
        </authorList>
    </citation>
    <scope>NUCLEOTIDE SEQUENCE</scope>
    <source>
        <strain evidence="1">Duluth1</strain>
        <tissue evidence="1">Whole animal</tissue>
    </source>
</reference>
<sequence>MTSCCDNDIRQVTNVELGRMSSQLWNGHSAKTRVSSWDEFLASYEIDIEH</sequence>
<dbReference type="AlphaFoldDB" id="A0A9D4JHT7"/>
<evidence type="ECO:0000313" key="1">
    <source>
        <dbReference type="EMBL" id="KAH3813126.1"/>
    </source>
</evidence>
<name>A0A9D4JHT7_DREPO</name>
<comment type="caution">
    <text evidence="1">The sequence shown here is derived from an EMBL/GenBank/DDBJ whole genome shotgun (WGS) entry which is preliminary data.</text>
</comment>
<gene>
    <name evidence="1" type="ORF">DPMN_141576</name>
</gene>
<organism evidence="1 2">
    <name type="scientific">Dreissena polymorpha</name>
    <name type="common">Zebra mussel</name>
    <name type="synonym">Mytilus polymorpha</name>
    <dbReference type="NCBI Taxonomy" id="45954"/>
    <lineage>
        <taxon>Eukaryota</taxon>
        <taxon>Metazoa</taxon>
        <taxon>Spiralia</taxon>
        <taxon>Lophotrochozoa</taxon>
        <taxon>Mollusca</taxon>
        <taxon>Bivalvia</taxon>
        <taxon>Autobranchia</taxon>
        <taxon>Heteroconchia</taxon>
        <taxon>Euheterodonta</taxon>
        <taxon>Imparidentia</taxon>
        <taxon>Neoheterodontei</taxon>
        <taxon>Myida</taxon>
        <taxon>Dreissenoidea</taxon>
        <taxon>Dreissenidae</taxon>
        <taxon>Dreissena</taxon>
    </lineage>
</organism>
<proteinExistence type="predicted"/>
<accession>A0A9D4JHT7</accession>
<dbReference type="EMBL" id="JAIWYP010000006">
    <property type="protein sequence ID" value="KAH3813126.1"/>
    <property type="molecule type" value="Genomic_DNA"/>
</dbReference>
<keyword evidence="2" id="KW-1185">Reference proteome</keyword>
<evidence type="ECO:0000313" key="2">
    <source>
        <dbReference type="Proteomes" id="UP000828390"/>
    </source>
</evidence>
<protein>
    <submittedName>
        <fullName evidence="1">Uncharacterized protein</fullName>
    </submittedName>
</protein>
<dbReference type="Proteomes" id="UP000828390">
    <property type="component" value="Unassembled WGS sequence"/>
</dbReference>